<evidence type="ECO:0000313" key="4">
    <source>
        <dbReference type="EnsemblMetazoa" id="PPA18897.1"/>
    </source>
</evidence>
<gene>
    <name evidence="4" type="primary">WBGene00108451</name>
</gene>
<feature type="compositionally biased region" description="Polar residues" evidence="3">
    <location>
        <begin position="354"/>
        <end position="367"/>
    </location>
</feature>
<evidence type="ECO:0000313" key="5">
    <source>
        <dbReference type="Proteomes" id="UP000005239"/>
    </source>
</evidence>
<dbReference type="GO" id="GO:0005634">
    <property type="term" value="C:nucleus"/>
    <property type="evidence" value="ECO:0000318"/>
    <property type="project" value="GO_Central"/>
</dbReference>
<protein>
    <submittedName>
        <fullName evidence="4">Ifet-1</fullName>
    </submittedName>
</protein>
<evidence type="ECO:0000256" key="2">
    <source>
        <dbReference type="ARBA" id="ARBA00022490"/>
    </source>
</evidence>
<reference evidence="4" key="2">
    <citation type="submission" date="2022-06" db="UniProtKB">
        <authorList>
            <consortium name="EnsemblMetazoa"/>
        </authorList>
    </citation>
    <scope>IDENTIFICATION</scope>
    <source>
        <strain evidence="4">PS312</strain>
    </source>
</reference>
<keyword evidence="5" id="KW-1185">Reference proteome</keyword>
<feature type="region of interest" description="Disordered" evidence="3">
    <location>
        <begin position="314"/>
        <end position="376"/>
    </location>
</feature>
<feature type="compositionally biased region" description="Basic and acidic residues" evidence="3">
    <location>
        <begin position="109"/>
        <end position="125"/>
    </location>
</feature>
<dbReference type="PANTHER" id="PTHR12269:SF1">
    <property type="entry name" value="EUKARYOTIC TRANSLATION INITIATION FACTOR 4E TRANSPORTER"/>
    <property type="match status" value="1"/>
</dbReference>
<feature type="compositionally biased region" description="Basic and acidic residues" evidence="3">
    <location>
        <begin position="206"/>
        <end position="229"/>
    </location>
</feature>
<feature type="compositionally biased region" description="Low complexity" evidence="3">
    <location>
        <begin position="230"/>
        <end position="247"/>
    </location>
</feature>
<feature type="compositionally biased region" description="Polar residues" evidence="3">
    <location>
        <begin position="250"/>
        <end position="261"/>
    </location>
</feature>
<feature type="region of interest" description="Disordered" evidence="3">
    <location>
        <begin position="77"/>
        <end position="263"/>
    </location>
</feature>
<proteinExistence type="predicted"/>
<dbReference type="Proteomes" id="UP000005239">
    <property type="component" value="Unassembled WGS sequence"/>
</dbReference>
<feature type="compositionally biased region" description="Polar residues" evidence="3">
    <location>
        <begin position="318"/>
        <end position="328"/>
    </location>
</feature>
<feature type="region of interest" description="Disordered" evidence="3">
    <location>
        <begin position="271"/>
        <end position="290"/>
    </location>
</feature>
<feature type="compositionally biased region" description="Polar residues" evidence="3">
    <location>
        <begin position="276"/>
        <end position="290"/>
    </location>
</feature>
<feature type="compositionally biased region" description="Basic and acidic residues" evidence="3">
    <location>
        <begin position="77"/>
        <end position="91"/>
    </location>
</feature>
<feature type="compositionally biased region" description="Basic and acidic residues" evidence="3">
    <location>
        <begin position="136"/>
        <end position="192"/>
    </location>
</feature>
<name>A0A8R1UE15_PRIPA</name>
<dbReference type="AlphaFoldDB" id="A0A8R1UE15"/>
<dbReference type="InterPro" id="IPR018862">
    <property type="entry name" value="eIF4E-T"/>
</dbReference>
<accession>A0A8R1UE15</accession>
<dbReference type="GO" id="GO:0017148">
    <property type="term" value="P:negative regulation of translation"/>
    <property type="evidence" value="ECO:0000318"/>
    <property type="project" value="GO_Central"/>
</dbReference>
<feature type="compositionally biased region" description="Basic and acidic residues" evidence="3">
    <location>
        <begin position="333"/>
        <end position="351"/>
    </location>
</feature>
<dbReference type="PANTHER" id="PTHR12269">
    <property type="entry name" value="EUKARYOTIC TRANSLATION INITIATION FACTOR 4E TRANSPORTER"/>
    <property type="match status" value="1"/>
</dbReference>
<dbReference type="EnsemblMetazoa" id="PPA18897.1">
    <property type="protein sequence ID" value="PPA18897.1"/>
    <property type="gene ID" value="WBGene00108451"/>
</dbReference>
<evidence type="ECO:0000256" key="1">
    <source>
        <dbReference type="ARBA" id="ARBA00004496"/>
    </source>
</evidence>
<dbReference type="GO" id="GO:0043186">
    <property type="term" value="C:P granule"/>
    <property type="evidence" value="ECO:0007669"/>
    <property type="project" value="EnsemblMetazoa"/>
</dbReference>
<feature type="region of interest" description="Disordered" evidence="3">
    <location>
        <begin position="1"/>
        <end position="31"/>
    </location>
</feature>
<keyword evidence="2" id="KW-0963">Cytoplasm</keyword>
<comment type="subcellular location">
    <subcellularLocation>
        <location evidence="1">Cytoplasm</location>
    </subcellularLocation>
</comment>
<sequence length="725" mass="80367">MSIESEEEGSTARSNVAAKGGENPPLTYSRDEMMILREGKLSRTRPDYLGIDFDGDDNMFSPFKWLQYKWEEEGVKDRPMTRKNEMMREEGESTVLSPQRRAFSSGCRAPEDKGTDLEDGKEKGRTWRQGAPKNDYNNKFKADRERNDKRGGTTWRNDRWNDGKTDKDRPNKFERDRKNMGRRDDDRIEKLPEWAADGPTSVNDLIELKGFDEPKKKKERTKQEKKSDSPKNGSRPPSNPSSSAQPPIEETTSLPVQQSFPKSDEEFAKFLGLLDNNDQSGQHSDILNDIMNTGNTEESQAATGSRLSRFFKTRAQNDDTNINTSGHNGQRRGSGENERESILSRIFDHKNASAPKSNDIPKQQSEAPRSGGPMTLEDLERSLKPATDVRPHFGDLHSKPNLQDPREHANLLSKLERMAREQKGWNGGAGMPIPPTHPHPVHSVPPVSGIPPAIAAAMGMNPMMRDPAYVAHCVVQSQYNAAMMQAATVLQGPVPPQIQERIRQAAEANFPAAHQVVTGEMAMAQAVGLSPQAAAAQAMAVAISGAHHHAEAKRPQTTSLIPASVQKKAAVVLEEKKEKLRHEEDTEKADLARRAVMQQQYTNMMSAMQGGLSMNAYRAAAAAPTDGARVNHPNQTHVAAMTLAAQQQKARKAPLMHPQASHDEFTSHSQPMQNPLEKLLAAAGVEPKEVRSNGHAPIMSMHHHIGMANARPISLEELERSLTMK</sequence>
<dbReference type="GO" id="GO:0005737">
    <property type="term" value="C:cytoplasm"/>
    <property type="evidence" value="ECO:0000318"/>
    <property type="project" value="GO_Central"/>
</dbReference>
<reference evidence="5" key="1">
    <citation type="journal article" date="2008" name="Nat. Genet.">
        <title>The Pristionchus pacificus genome provides a unique perspective on nematode lifestyle and parasitism.</title>
        <authorList>
            <person name="Dieterich C."/>
            <person name="Clifton S.W."/>
            <person name="Schuster L.N."/>
            <person name="Chinwalla A."/>
            <person name="Delehaunty K."/>
            <person name="Dinkelacker I."/>
            <person name="Fulton L."/>
            <person name="Fulton R."/>
            <person name="Godfrey J."/>
            <person name="Minx P."/>
            <person name="Mitreva M."/>
            <person name="Roeseler W."/>
            <person name="Tian H."/>
            <person name="Witte H."/>
            <person name="Yang S.P."/>
            <person name="Wilson R.K."/>
            <person name="Sommer R.J."/>
        </authorList>
    </citation>
    <scope>NUCLEOTIDE SEQUENCE [LARGE SCALE GENOMIC DNA]</scope>
    <source>
        <strain evidence="5">PS312</strain>
    </source>
</reference>
<organism evidence="4 5">
    <name type="scientific">Pristionchus pacificus</name>
    <name type="common">Parasitic nematode worm</name>
    <dbReference type="NCBI Taxonomy" id="54126"/>
    <lineage>
        <taxon>Eukaryota</taxon>
        <taxon>Metazoa</taxon>
        <taxon>Ecdysozoa</taxon>
        <taxon>Nematoda</taxon>
        <taxon>Chromadorea</taxon>
        <taxon>Rhabditida</taxon>
        <taxon>Rhabditina</taxon>
        <taxon>Diplogasteromorpha</taxon>
        <taxon>Diplogasteroidea</taxon>
        <taxon>Neodiplogasteridae</taxon>
        <taxon>Pristionchus</taxon>
    </lineage>
</organism>
<evidence type="ECO:0000256" key="3">
    <source>
        <dbReference type="SAM" id="MobiDB-lite"/>
    </source>
</evidence>
<dbReference type="GO" id="GO:0003729">
    <property type="term" value="F:mRNA binding"/>
    <property type="evidence" value="ECO:0000318"/>
    <property type="project" value="GO_Central"/>
</dbReference>